<comment type="caution">
    <text evidence="1">The sequence shown here is derived from an EMBL/GenBank/DDBJ whole genome shotgun (WGS) entry which is preliminary data.</text>
</comment>
<sequence>MGPHRPHGRVAHTPKLALPVWITRPGLKVHMPVWPTRPHSGHHTVVSSTRPGFRQTHGCVIVHGLPHG</sequence>
<keyword evidence="2" id="KW-1185">Reference proteome</keyword>
<dbReference type="EMBL" id="JAIQCV010000006">
    <property type="protein sequence ID" value="KAH1091379.1"/>
    <property type="molecule type" value="Genomic_DNA"/>
</dbReference>
<dbReference type="AlphaFoldDB" id="A0A9D3VPH7"/>
<gene>
    <name evidence="1" type="ORF">J1N35_018636</name>
</gene>
<dbReference type="Proteomes" id="UP000828251">
    <property type="component" value="Unassembled WGS sequence"/>
</dbReference>
<evidence type="ECO:0000313" key="2">
    <source>
        <dbReference type="Proteomes" id="UP000828251"/>
    </source>
</evidence>
<name>A0A9D3VPH7_9ROSI</name>
<organism evidence="1 2">
    <name type="scientific">Gossypium stocksii</name>
    <dbReference type="NCBI Taxonomy" id="47602"/>
    <lineage>
        <taxon>Eukaryota</taxon>
        <taxon>Viridiplantae</taxon>
        <taxon>Streptophyta</taxon>
        <taxon>Embryophyta</taxon>
        <taxon>Tracheophyta</taxon>
        <taxon>Spermatophyta</taxon>
        <taxon>Magnoliopsida</taxon>
        <taxon>eudicotyledons</taxon>
        <taxon>Gunneridae</taxon>
        <taxon>Pentapetalae</taxon>
        <taxon>rosids</taxon>
        <taxon>malvids</taxon>
        <taxon>Malvales</taxon>
        <taxon>Malvaceae</taxon>
        <taxon>Malvoideae</taxon>
        <taxon>Gossypium</taxon>
    </lineage>
</organism>
<protein>
    <submittedName>
        <fullName evidence="1">Uncharacterized protein</fullName>
    </submittedName>
</protein>
<reference evidence="1 2" key="1">
    <citation type="journal article" date="2021" name="Plant Biotechnol. J.">
        <title>Multi-omics assisted identification of the key and species-specific regulatory components of drought-tolerant mechanisms in Gossypium stocksii.</title>
        <authorList>
            <person name="Yu D."/>
            <person name="Ke L."/>
            <person name="Zhang D."/>
            <person name="Wu Y."/>
            <person name="Sun Y."/>
            <person name="Mei J."/>
            <person name="Sun J."/>
            <person name="Sun Y."/>
        </authorList>
    </citation>
    <scope>NUCLEOTIDE SEQUENCE [LARGE SCALE GENOMIC DNA]</scope>
    <source>
        <strain evidence="2">cv. E1</strain>
        <tissue evidence="1">Leaf</tissue>
    </source>
</reference>
<proteinExistence type="predicted"/>
<evidence type="ECO:0000313" key="1">
    <source>
        <dbReference type="EMBL" id="KAH1091379.1"/>
    </source>
</evidence>
<accession>A0A9D3VPH7</accession>